<evidence type="ECO:0000256" key="2">
    <source>
        <dbReference type="ARBA" id="ARBA00022801"/>
    </source>
</evidence>
<keyword evidence="3 10" id="KW-0663">Pyridoxal phosphate</keyword>
<dbReference type="GO" id="GO:0008614">
    <property type="term" value="P:pyridoxine metabolic process"/>
    <property type="evidence" value="ECO:0007669"/>
    <property type="project" value="TreeGrafter"/>
</dbReference>
<sequence>MTVKIGVLALQGAVSEHIKALKDSGAETIAVKDASQLEELDGLVLPGGESTTMRRLMDKYGLFDAIKIFAKKKAIFGTCAGLILMAKEIEGRKGPHLGLLDIDVKRNAFGSQVDSFESDLKIDHVAESFDGVFIRAPYIKKVGSGVEILSTYNQHIVACRQGRFLACAFHPELTGDTRFHEYFVKITKENK</sequence>
<dbReference type="PROSITE" id="PS01236">
    <property type="entry name" value="PDXT_SNO_1"/>
    <property type="match status" value="1"/>
</dbReference>
<keyword evidence="5 10" id="KW-0456">Lyase</keyword>
<evidence type="ECO:0000256" key="8">
    <source>
        <dbReference type="ARBA" id="ARBA00054599"/>
    </source>
</evidence>
<dbReference type="HAMAP" id="MF_01615">
    <property type="entry name" value="PdxT"/>
    <property type="match status" value="1"/>
</dbReference>
<reference evidence="13 15" key="1">
    <citation type="journal article" date="2016" name="BMC Genomics">
        <title>Consensus pan-genome assembly of the specialised wine bacterium Oenococcus oeni.</title>
        <authorList>
            <person name="Sternes P.R."/>
            <person name="Borneman A.R."/>
        </authorList>
    </citation>
    <scope>NUCLEOTIDE SEQUENCE [LARGE SCALE GENOMIC DNA]</scope>
    <source>
        <strain evidence="13 15">AWRIB661</strain>
    </source>
</reference>
<gene>
    <name evidence="10 14" type="primary">pdxT</name>
    <name evidence="13" type="ORF">ATX59_05025</name>
    <name evidence="14" type="ORF">OENI_1025</name>
</gene>
<comment type="pathway">
    <text evidence="10">Cofactor biosynthesis; pyridoxal 5'-phosphate biosynthesis.</text>
</comment>
<dbReference type="GO" id="GO:0004359">
    <property type="term" value="F:glutaminase activity"/>
    <property type="evidence" value="ECO:0007669"/>
    <property type="project" value="UniProtKB-UniRule"/>
</dbReference>
<reference evidence="14 16" key="2">
    <citation type="submission" date="2018-08" db="EMBL/GenBank/DDBJ databases">
        <authorList>
            <person name="Lorentzen P. G. S. M."/>
        </authorList>
    </citation>
    <scope>NUCLEOTIDE SEQUENCE [LARGE SCALE GENOMIC DNA]</scope>
    <source>
        <strain evidence="14 16">CRBO_1381</strain>
    </source>
</reference>
<organism evidence="14 16">
    <name type="scientific">Oenococcus oeni</name>
    <name type="common">Leuconostoc oenos</name>
    <dbReference type="NCBI Taxonomy" id="1247"/>
    <lineage>
        <taxon>Bacteria</taxon>
        <taxon>Bacillati</taxon>
        <taxon>Bacillota</taxon>
        <taxon>Bacilli</taxon>
        <taxon>Lactobacillales</taxon>
        <taxon>Lactobacillaceae</taxon>
        <taxon>Oenococcus</taxon>
    </lineage>
</organism>
<feature type="active site" description="Nucleophile" evidence="10 11">
    <location>
        <position position="79"/>
    </location>
</feature>
<comment type="subunit">
    <text evidence="9 10">In the presence of PdxS, forms a dodecamer of heterodimers. Only shows activity in the heterodimer.</text>
</comment>
<feature type="active site" description="Charge relay system" evidence="10 11">
    <location>
        <position position="170"/>
    </location>
</feature>
<keyword evidence="2 10" id="KW-0378">Hydrolase</keyword>
<evidence type="ECO:0000256" key="1">
    <source>
        <dbReference type="ARBA" id="ARBA00008345"/>
    </source>
</evidence>
<comment type="function">
    <text evidence="8 10">Catalyzes the hydrolysis of glutamine to glutamate and ammonia as part of the biosynthesis of pyridoxal 5'-phosphate. The resulting ammonia molecule is channeled to the active site of PdxS.</text>
</comment>
<dbReference type="PROSITE" id="PS51273">
    <property type="entry name" value="GATASE_TYPE_1"/>
    <property type="match status" value="1"/>
</dbReference>
<dbReference type="GO" id="GO:0016740">
    <property type="term" value="F:transferase activity"/>
    <property type="evidence" value="ECO:0007669"/>
    <property type="project" value="UniProtKB-KW"/>
</dbReference>
<dbReference type="Gene3D" id="3.40.50.880">
    <property type="match status" value="1"/>
</dbReference>
<dbReference type="Proteomes" id="UP000294726">
    <property type="component" value="Chromosome"/>
</dbReference>
<keyword evidence="13" id="KW-0808">Transferase</keyword>
<feature type="binding site" evidence="10 12">
    <location>
        <begin position="134"/>
        <end position="135"/>
    </location>
    <ligand>
        <name>L-glutamine</name>
        <dbReference type="ChEBI" id="CHEBI:58359"/>
    </ligand>
</feature>
<dbReference type="UniPathway" id="UPA00245"/>
<feature type="binding site" evidence="10 12">
    <location>
        <begin position="48"/>
        <end position="50"/>
    </location>
    <ligand>
        <name>L-glutamine</name>
        <dbReference type="ChEBI" id="CHEBI:58359"/>
    </ligand>
</feature>
<dbReference type="GO" id="GO:0005829">
    <property type="term" value="C:cytosol"/>
    <property type="evidence" value="ECO:0007669"/>
    <property type="project" value="TreeGrafter"/>
</dbReference>
<evidence type="ECO:0000256" key="4">
    <source>
        <dbReference type="ARBA" id="ARBA00022962"/>
    </source>
</evidence>
<dbReference type="InterPro" id="IPR029062">
    <property type="entry name" value="Class_I_gatase-like"/>
</dbReference>
<evidence type="ECO:0000256" key="5">
    <source>
        <dbReference type="ARBA" id="ARBA00023239"/>
    </source>
</evidence>
<dbReference type="NCBIfam" id="TIGR03800">
    <property type="entry name" value="PLP_synth_Pdx2"/>
    <property type="match status" value="1"/>
</dbReference>
<dbReference type="PIRSF" id="PIRSF005639">
    <property type="entry name" value="Glut_amidoT_SNO"/>
    <property type="match status" value="1"/>
</dbReference>
<evidence type="ECO:0000256" key="12">
    <source>
        <dbReference type="PIRSR" id="PIRSR005639-2"/>
    </source>
</evidence>
<evidence type="ECO:0000256" key="9">
    <source>
        <dbReference type="ARBA" id="ARBA00064749"/>
    </source>
</evidence>
<dbReference type="GO" id="GO:0042823">
    <property type="term" value="P:pyridoxal phosphate biosynthetic process"/>
    <property type="evidence" value="ECO:0007669"/>
    <property type="project" value="UniProtKB-UniRule"/>
</dbReference>
<evidence type="ECO:0000313" key="16">
    <source>
        <dbReference type="Proteomes" id="UP000294726"/>
    </source>
</evidence>
<comment type="catalytic activity">
    <reaction evidence="6 10">
        <text>aldehydo-D-ribose 5-phosphate + D-glyceraldehyde 3-phosphate + L-glutamine = pyridoxal 5'-phosphate + L-glutamate + phosphate + 3 H2O + H(+)</text>
        <dbReference type="Rhea" id="RHEA:31507"/>
        <dbReference type="ChEBI" id="CHEBI:15377"/>
        <dbReference type="ChEBI" id="CHEBI:15378"/>
        <dbReference type="ChEBI" id="CHEBI:29985"/>
        <dbReference type="ChEBI" id="CHEBI:43474"/>
        <dbReference type="ChEBI" id="CHEBI:58273"/>
        <dbReference type="ChEBI" id="CHEBI:58359"/>
        <dbReference type="ChEBI" id="CHEBI:59776"/>
        <dbReference type="ChEBI" id="CHEBI:597326"/>
        <dbReference type="EC" id="4.3.3.6"/>
    </reaction>
</comment>
<dbReference type="AlphaFoldDB" id="A0A483CFE8"/>
<dbReference type="Pfam" id="PF01174">
    <property type="entry name" value="SNO"/>
    <property type="match status" value="1"/>
</dbReference>
<dbReference type="PROSITE" id="PS51130">
    <property type="entry name" value="PDXT_SNO_2"/>
    <property type="match status" value="1"/>
</dbReference>
<dbReference type="EC" id="3.5.1.2" evidence="10"/>
<evidence type="ECO:0000313" key="15">
    <source>
        <dbReference type="Proteomes" id="UP000181728"/>
    </source>
</evidence>
<name>A0A483CFE8_OENOE</name>
<evidence type="ECO:0000313" key="14">
    <source>
        <dbReference type="EMBL" id="VDB98259.1"/>
    </source>
</evidence>
<dbReference type="EMBL" id="LR031358">
    <property type="protein sequence ID" value="VDB98259.1"/>
    <property type="molecule type" value="Genomic_DNA"/>
</dbReference>
<dbReference type="InterPro" id="IPR002161">
    <property type="entry name" value="PdxT/SNO"/>
</dbReference>
<dbReference type="CDD" id="cd01749">
    <property type="entry name" value="GATase1_PB"/>
    <property type="match status" value="1"/>
</dbReference>
<evidence type="ECO:0000256" key="7">
    <source>
        <dbReference type="ARBA" id="ARBA00049534"/>
    </source>
</evidence>
<evidence type="ECO:0000256" key="3">
    <source>
        <dbReference type="ARBA" id="ARBA00022898"/>
    </source>
</evidence>
<dbReference type="EC" id="4.3.3.6" evidence="10"/>
<keyword evidence="4 10" id="KW-0315">Glutamine amidotransferase</keyword>
<dbReference type="RefSeq" id="WP_071419206.1">
    <property type="nucleotide sequence ID" value="NZ_LR031358.1"/>
</dbReference>
<protein>
    <recommendedName>
        <fullName evidence="10">Pyridoxal 5'-phosphate synthase subunit PdxT</fullName>
        <ecNumber evidence="10">4.3.3.6</ecNumber>
    </recommendedName>
    <alternativeName>
        <fullName evidence="10">Pdx2</fullName>
    </alternativeName>
    <alternativeName>
        <fullName evidence="10">Pyridoxal 5'-phosphate synthase glutaminase subunit</fullName>
        <ecNumber evidence="10">3.5.1.2</ecNumber>
    </alternativeName>
</protein>
<feature type="active site" description="Charge relay system" evidence="10 11">
    <location>
        <position position="172"/>
    </location>
</feature>
<dbReference type="EMBL" id="MLOK01000038">
    <property type="protein sequence ID" value="OIM21283.1"/>
    <property type="molecule type" value="Genomic_DNA"/>
</dbReference>
<dbReference type="PANTHER" id="PTHR31559">
    <property type="entry name" value="PYRIDOXAL 5'-PHOSPHATE SYNTHASE SUBUNIT SNO"/>
    <property type="match status" value="1"/>
</dbReference>
<dbReference type="GO" id="GO:0006543">
    <property type="term" value="P:L-glutamine catabolic process"/>
    <property type="evidence" value="ECO:0007669"/>
    <property type="project" value="UniProtKB-UniRule"/>
</dbReference>
<proteinExistence type="inferred from homology"/>
<comment type="similarity">
    <text evidence="1 10">Belongs to the glutaminase PdxT/SNO family.</text>
</comment>
<dbReference type="GO" id="GO:0036381">
    <property type="term" value="F:pyridoxal 5'-phosphate synthase (glutamine hydrolysing) activity"/>
    <property type="evidence" value="ECO:0007669"/>
    <property type="project" value="UniProtKB-UniRule"/>
</dbReference>
<dbReference type="GO" id="GO:1903600">
    <property type="term" value="C:glutaminase complex"/>
    <property type="evidence" value="ECO:0007669"/>
    <property type="project" value="TreeGrafter"/>
</dbReference>
<evidence type="ECO:0000256" key="6">
    <source>
        <dbReference type="ARBA" id="ARBA00047992"/>
    </source>
</evidence>
<dbReference type="SUPFAM" id="SSF52317">
    <property type="entry name" value="Class I glutamine amidotransferase-like"/>
    <property type="match status" value="1"/>
</dbReference>
<feature type="binding site" evidence="10 12">
    <location>
        <position position="106"/>
    </location>
    <ligand>
        <name>L-glutamine</name>
        <dbReference type="ChEBI" id="CHEBI:58359"/>
    </ligand>
</feature>
<evidence type="ECO:0000313" key="13">
    <source>
        <dbReference type="EMBL" id="OIM21283.1"/>
    </source>
</evidence>
<comment type="catalytic activity">
    <reaction evidence="7 10">
        <text>L-glutamine + H2O = L-glutamate + NH4(+)</text>
        <dbReference type="Rhea" id="RHEA:15889"/>
        <dbReference type="ChEBI" id="CHEBI:15377"/>
        <dbReference type="ChEBI" id="CHEBI:28938"/>
        <dbReference type="ChEBI" id="CHEBI:29985"/>
        <dbReference type="ChEBI" id="CHEBI:58359"/>
        <dbReference type="EC" id="3.5.1.2"/>
    </reaction>
</comment>
<dbReference type="PANTHER" id="PTHR31559:SF0">
    <property type="entry name" value="PYRIDOXAL 5'-PHOSPHATE SYNTHASE SUBUNIT SNO1-RELATED"/>
    <property type="match status" value="1"/>
</dbReference>
<evidence type="ECO:0000256" key="10">
    <source>
        <dbReference type="HAMAP-Rule" id="MF_01615"/>
    </source>
</evidence>
<dbReference type="Proteomes" id="UP000181728">
    <property type="component" value="Unassembled WGS sequence"/>
</dbReference>
<accession>A0A483CFE8</accession>
<dbReference type="InterPro" id="IPR021196">
    <property type="entry name" value="PdxT/SNO_CS"/>
</dbReference>
<evidence type="ECO:0000256" key="11">
    <source>
        <dbReference type="PIRSR" id="PIRSR005639-1"/>
    </source>
</evidence>
<dbReference type="FunFam" id="3.40.50.880:FF:000010">
    <property type="entry name" value="uncharacterized protein LOC100176842 isoform X2"/>
    <property type="match status" value="1"/>
</dbReference>